<keyword evidence="1" id="KW-0812">Transmembrane</keyword>
<accession>A0ABY7TCI1</accession>
<name>A0ABY7TCI1_9SPHI</name>
<gene>
    <name evidence="2" type="ORF">PQO05_08055</name>
</gene>
<keyword evidence="3" id="KW-1185">Reference proteome</keyword>
<organism evidence="2 3">
    <name type="scientific">Mucilaginibacter jinjuensis</name>
    <dbReference type="NCBI Taxonomy" id="1176721"/>
    <lineage>
        <taxon>Bacteria</taxon>
        <taxon>Pseudomonadati</taxon>
        <taxon>Bacteroidota</taxon>
        <taxon>Sphingobacteriia</taxon>
        <taxon>Sphingobacteriales</taxon>
        <taxon>Sphingobacteriaceae</taxon>
        <taxon>Mucilaginibacter</taxon>
    </lineage>
</organism>
<evidence type="ECO:0000256" key="1">
    <source>
        <dbReference type="SAM" id="Phobius"/>
    </source>
</evidence>
<dbReference type="EMBL" id="CP117167">
    <property type="protein sequence ID" value="WCT13884.1"/>
    <property type="molecule type" value="Genomic_DNA"/>
</dbReference>
<feature type="transmembrane region" description="Helical" evidence="1">
    <location>
        <begin position="60"/>
        <end position="84"/>
    </location>
</feature>
<evidence type="ECO:0008006" key="4">
    <source>
        <dbReference type="Google" id="ProtNLM"/>
    </source>
</evidence>
<sequence length="137" mass="15422">MDTAITQHQSVNNPSINKAVCTRCDELDLECIKPGRITKKLLLKLSPKHFAPINCLRRQIMLTLLFTAFPLCGICITDLTFILITPAYVIPILHIIICAFLLSVIICSYLILLLHSIPRSAASRYLMSESETRPVNR</sequence>
<dbReference type="RefSeq" id="WP_273632188.1">
    <property type="nucleotide sequence ID" value="NZ_CP117167.1"/>
</dbReference>
<evidence type="ECO:0000313" key="3">
    <source>
        <dbReference type="Proteomes" id="UP001216139"/>
    </source>
</evidence>
<proteinExistence type="predicted"/>
<dbReference type="Proteomes" id="UP001216139">
    <property type="component" value="Chromosome"/>
</dbReference>
<reference evidence="2 3" key="1">
    <citation type="submission" date="2023-02" db="EMBL/GenBank/DDBJ databases">
        <title>Genome sequence of Mucilaginibacter jinjuensis strain KACC 16571.</title>
        <authorList>
            <person name="Kim S."/>
            <person name="Heo J."/>
            <person name="Kwon S.-W."/>
        </authorList>
    </citation>
    <scope>NUCLEOTIDE SEQUENCE [LARGE SCALE GENOMIC DNA]</scope>
    <source>
        <strain evidence="2 3">KACC 16571</strain>
    </source>
</reference>
<keyword evidence="1" id="KW-1133">Transmembrane helix</keyword>
<evidence type="ECO:0000313" key="2">
    <source>
        <dbReference type="EMBL" id="WCT13884.1"/>
    </source>
</evidence>
<keyword evidence="1" id="KW-0472">Membrane</keyword>
<feature type="transmembrane region" description="Helical" evidence="1">
    <location>
        <begin position="90"/>
        <end position="114"/>
    </location>
</feature>
<protein>
    <recommendedName>
        <fullName evidence="4">RseC/MucC-like positive regulator of sigma(E)</fullName>
    </recommendedName>
</protein>